<dbReference type="InterPro" id="IPR039425">
    <property type="entry name" value="RNA_pol_sigma-70-like"/>
</dbReference>
<evidence type="ECO:0000256" key="2">
    <source>
        <dbReference type="ARBA" id="ARBA00023015"/>
    </source>
</evidence>
<dbReference type="STRING" id="1619234.SAMN05421730_1004125"/>
<evidence type="ECO:0000256" key="1">
    <source>
        <dbReference type="ARBA" id="ARBA00010641"/>
    </source>
</evidence>
<dbReference type="PANTHER" id="PTHR43133">
    <property type="entry name" value="RNA POLYMERASE ECF-TYPE SIGMA FACTO"/>
    <property type="match status" value="1"/>
</dbReference>
<dbReference type="SUPFAM" id="SSF88659">
    <property type="entry name" value="Sigma3 and sigma4 domains of RNA polymerase sigma factors"/>
    <property type="match status" value="1"/>
</dbReference>
<dbReference type="InterPro" id="IPR036388">
    <property type="entry name" value="WH-like_DNA-bd_sf"/>
</dbReference>
<evidence type="ECO:0000313" key="7">
    <source>
        <dbReference type="Proteomes" id="UP000199315"/>
    </source>
</evidence>
<dbReference type="Pfam" id="PF04542">
    <property type="entry name" value="Sigma70_r2"/>
    <property type="match status" value="1"/>
</dbReference>
<dbReference type="GO" id="GO:0006352">
    <property type="term" value="P:DNA-templated transcription initiation"/>
    <property type="evidence" value="ECO:0007669"/>
    <property type="project" value="InterPro"/>
</dbReference>
<dbReference type="SUPFAM" id="SSF88946">
    <property type="entry name" value="Sigma2 domain of RNA polymerase sigma factors"/>
    <property type="match status" value="1"/>
</dbReference>
<keyword evidence="3" id="KW-0731">Sigma factor</keyword>
<evidence type="ECO:0000256" key="4">
    <source>
        <dbReference type="ARBA" id="ARBA00023163"/>
    </source>
</evidence>
<feature type="domain" description="RNA polymerase sigma-70 region 2" evidence="5">
    <location>
        <begin position="13"/>
        <end position="78"/>
    </location>
</feature>
<reference evidence="6 7" key="1">
    <citation type="submission" date="2016-09" db="EMBL/GenBank/DDBJ databases">
        <authorList>
            <person name="Capua I."/>
            <person name="De Benedictis P."/>
            <person name="Joannis T."/>
            <person name="Lombin L.H."/>
            <person name="Cattoli G."/>
        </authorList>
    </citation>
    <scope>NUCLEOTIDE SEQUENCE [LARGE SCALE GENOMIC DNA]</scope>
    <source>
        <strain evidence="6 7">GluBS11</strain>
    </source>
</reference>
<evidence type="ECO:0000256" key="3">
    <source>
        <dbReference type="ARBA" id="ARBA00023082"/>
    </source>
</evidence>
<sequence>MEREKEAEFRGVYAEYNVLIYALIVKRVRDHHIAQDISQDTFFKLYMNMDELCTEVIRGWLIVTACNATKDYERKRKREIMLSPREMERLDRNTDSNSFFGDSQKNGDFTEELHQREFIQRIMEEVQEANRNWYDLITLTGCCERSQEEVAEFMGISRNALRSKLNRARNWLRIRYGEEYGKL</sequence>
<dbReference type="InterPro" id="IPR014284">
    <property type="entry name" value="RNA_pol_sigma-70_dom"/>
</dbReference>
<protein>
    <submittedName>
        <fullName evidence="6">RNA polymerase sigma-70 factor, ECF subfamily</fullName>
    </submittedName>
</protein>
<evidence type="ECO:0000313" key="6">
    <source>
        <dbReference type="EMBL" id="SCP96350.1"/>
    </source>
</evidence>
<dbReference type="NCBIfam" id="TIGR02937">
    <property type="entry name" value="sigma70-ECF"/>
    <property type="match status" value="1"/>
</dbReference>
<accession>A0A1D3TRJ5</accession>
<evidence type="ECO:0000259" key="5">
    <source>
        <dbReference type="Pfam" id="PF04542"/>
    </source>
</evidence>
<dbReference type="OrthoDB" id="9789355at2"/>
<keyword evidence="7" id="KW-1185">Reference proteome</keyword>
<name>A0A1D3TRJ5_9FIRM</name>
<dbReference type="InterPro" id="IPR007627">
    <property type="entry name" value="RNA_pol_sigma70_r2"/>
</dbReference>
<dbReference type="Gene3D" id="1.10.1740.10">
    <property type="match status" value="1"/>
</dbReference>
<dbReference type="Gene3D" id="1.10.10.10">
    <property type="entry name" value="Winged helix-like DNA-binding domain superfamily/Winged helix DNA-binding domain"/>
    <property type="match status" value="1"/>
</dbReference>
<comment type="similarity">
    <text evidence="1">Belongs to the sigma-70 factor family. ECF subfamily.</text>
</comment>
<keyword evidence="2" id="KW-0805">Transcription regulation</keyword>
<organism evidence="6 7">
    <name type="scientific">Anaerobium acetethylicum</name>
    <dbReference type="NCBI Taxonomy" id="1619234"/>
    <lineage>
        <taxon>Bacteria</taxon>
        <taxon>Bacillati</taxon>
        <taxon>Bacillota</taxon>
        <taxon>Clostridia</taxon>
        <taxon>Lachnospirales</taxon>
        <taxon>Lachnospiraceae</taxon>
        <taxon>Anaerobium</taxon>
    </lineage>
</organism>
<dbReference type="AlphaFoldDB" id="A0A1D3TRJ5"/>
<dbReference type="EMBL" id="FMKA01000004">
    <property type="protein sequence ID" value="SCP96350.1"/>
    <property type="molecule type" value="Genomic_DNA"/>
</dbReference>
<dbReference type="Proteomes" id="UP000199315">
    <property type="component" value="Unassembled WGS sequence"/>
</dbReference>
<gene>
    <name evidence="6" type="ORF">SAMN05421730_1004125</name>
</gene>
<dbReference type="GO" id="GO:0016987">
    <property type="term" value="F:sigma factor activity"/>
    <property type="evidence" value="ECO:0007669"/>
    <property type="project" value="UniProtKB-KW"/>
</dbReference>
<keyword evidence="4" id="KW-0804">Transcription</keyword>
<dbReference type="PANTHER" id="PTHR43133:SF51">
    <property type="entry name" value="RNA POLYMERASE SIGMA FACTOR"/>
    <property type="match status" value="1"/>
</dbReference>
<dbReference type="InterPro" id="IPR013325">
    <property type="entry name" value="RNA_pol_sigma_r2"/>
</dbReference>
<proteinExistence type="inferred from homology"/>
<dbReference type="RefSeq" id="WP_091231493.1">
    <property type="nucleotide sequence ID" value="NZ_FMKA01000004.1"/>
</dbReference>
<dbReference type="InterPro" id="IPR013324">
    <property type="entry name" value="RNA_pol_sigma_r3/r4-like"/>
</dbReference>